<dbReference type="PANTHER" id="PTHR30136:SF34">
    <property type="entry name" value="TRANSCRIPTIONAL REGULATOR"/>
    <property type="match status" value="1"/>
</dbReference>
<sequence length="291" mass="31997">MNYRPESNHGERAIAQRTTPDRLLRSESGGVVPQERGEHFVRAVERTMSVLRAFTPERAELSLTEVAQAANLDRAGARRILLSLVELGYVQQTDRHYALTPQVLEFGHAYLSSRSLPQIAEPHLQELTRQVREMTAMAVLEGTEIRYIAQVPSPKLLSVAIPVGSRFPAHATSMGKVLLAAVPPEQLEASLRSMELAPVTPHTVTTREELLAELAAVRRQGFVISDDGLEEGLRGVAVPLRDADGRVFAAINVSLDKHSSTEEGVQREVVPMLARTASRIEADLRVRPGGR</sequence>
<evidence type="ECO:0000259" key="6">
    <source>
        <dbReference type="PROSITE" id="PS51078"/>
    </source>
</evidence>
<dbReference type="PROSITE" id="PS51078">
    <property type="entry name" value="ICLR_ED"/>
    <property type="match status" value="1"/>
</dbReference>
<dbReference type="InterPro" id="IPR036388">
    <property type="entry name" value="WH-like_DNA-bd_sf"/>
</dbReference>
<keyword evidence="1" id="KW-0805">Transcription regulation</keyword>
<dbReference type="Pfam" id="PF09339">
    <property type="entry name" value="HTH_IclR"/>
    <property type="match status" value="1"/>
</dbReference>
<evidence type="ECO:0000313" key="8">
    <source>
        <dbReference type="Proteomes" id="UP000274515"/>
    </source>
</evidence>
<evidence type="ECO:0000259" key="5">
    <source>
        <dbReference type="PROSITE" id="PS51077"/>
    </source>
</evidence>
<organism evidence="7 8">
    <name type="scientific">Saccharopolyspora rhizosphaerae</name>
    <dbReference type="NCBI Taxonomy" id="2492662"/>
    <lineage>
        <taxon>Bacteria</taxon>
        <taxon>Bacillati</taxon>
        <taxon>Actinomycetota</taxon>
        <taxon>Actinomycetes</taxon>
        <taxon>Pseudonocardiales</taxon>
        <taxon>Pseudonocardiaceae</taxon>
        <taxon>Saccharopolyspora</taxon>
    </lineage>
</organism>
<dbReference type="PANTHER" id="PTHR30136">
    <property type="entry name" value="HELIX-TURN-HELIX TRANSCRIPTIONAL REGULATOR, ICLR FAMILY"/>
    <property type="match status" value="1"/>
</dbReference>
<dbReference type="InterPro" id="IPR050707">
    <property type="entry name" value="HTH_MetabolicPath_Reg"/>
</dbReference>
<dbReference type="OrthoDB" id="9807558at2"/>
<evidence type="ECO:0000256" key="2">
    <source>
        <dbReference type="ARBA" id="ARBA00023125"/>
    </source>
</evidence>
<accession>A0A426K3D4</accession>
<name>A0A426K3D4_9PSEU</name>
<evidence type="ECO:0000256" key="3">
    <source>
        <dbReference type="ARBA" id="ARBA00023163"/>
    </source>
</evidence>
<feature type="domain" description="IclR-ED" evidence="6">
    <location>
        <begin position="102"/>
        <end position="286"/>
    </location>
</feature>
<dbReference type="GO" id="GO:0045892">
    <property type="term" value="P:negative regulation of DNA-templated transcription"/>
    <property type="evidence" value="ECO:0007669"/>
    <property type="project" value="TreeGrafter"/>
</dbReference>
<feature type="domain" description="HTH iclR-type" evidence="5">
    <location>
        <begin position="41"/>
        <end position="101"/>
    </location>
</feature>
<evidence type="ECO:0000313" key="7">
    <source>
        <dbReference type="EMBL" id="RRO19880.1"/>
    </source>
</evidence>
<dbReference type="InterPro" id="IPR005471">
    <property type="entry name" value="Tscrpt_reg_IclR_N"/>
</dbReference>
<proteinExistence type="predicted"/>
<dbReference type="GO" id="GO:0003700">
    <property type="term" value="F:DNA-binding transcription factor activity"/>
    <property type="evidence" value="ECO:0007669"/>
    <property type="project" value="TreeGrafter"/>
</dbReference>
<evidence type="ECO:0000256" key="4">
    <source>
        <dbReference type="SAM" id="MobiDB-lite"/>
    </source>
</evidence>
<dbReference type="InterPro" id="IPR014757">
    <property type="entry name" value="Tscrpt_reg_IclR_C"/>
</dbReference>
<reference evidence="7 8" key="1">
    <citation type="submission" date="2018-11" db="EMBL/GenBank/DDBJ databases">
        <title>Saccharopolyspora rhizosphaerae sp. nov., an actinomycete isolated from rhizosphere soil in Thailand.</title>
        <authorList>
            <person name="Intra B."/>
            <person name="Euanorasetr J."/>
            <person name="Take A."/>
            <person name="Inahashi Y."/>
            <person name="Mori M."/>
            <person name="Panbangred W."/>
            <person name="Matsumoto A."/>
        </authorList>
    </citation>
    <scope>NUCLEOTIDE SEQUENCE [LARGE SCALE GENOMIC DNA]</scope>
    <source>
        <strain evidence="7 8">H219</strain>
    </source>
</reference>
<comment type="caution">
    <text evidence="7">The sequence shown here is derived from an EMBL/GenBank/DDBJ whole genome shotgun (WGS) entry which is preliminary data.</text>
</comment>
<dbReference type="PROSITE" id="PS51077">
    <property type="entry name" value="HTH_ICLR"/>
    <property type="match status" value="1"/>
</dbReference>
<dbReference type="Proteomes" id="UP000274515">
    <property type="component" value="Unassembled WGS sequence"/>
</dbReference>
<dbReference type="SUPFAM" id="SSF55781">
    <property type="entry name" value="GAF domain-like"/>
    <property type="match status" value="1"/>
</dbReference>
<dbReference type="GO" id="GO:0003677">
    <property type="term" value="F:DNA binding"/>
    <property type="evidence" value="ECO:0007669"/>
    <property type="project" value="UniProtKB-KW"/>
</dbReference>
<dbReference type="Gene3D" id="1.10.10.10">
    <property type="entry name" value="Winged helix-like DNA-binding domain superfamily/Winged helix DNA-binding domain"/>
    <property type="match status" value="1"/>
</dbReference>
<protein>
    <submittedName>
        <fullName evidence="7">IclR family transcriptional regulator</fullName>
    </submittedName>
</protein>
<evidence type="ECO:0000256" key="1">
    <source>
        <dbReference type="ARBA" id="ARBA00023015"/>
    </source>
</evidence>
<feature type="region of interest" description="Disordered" evidence="4">
    <location>
        <begin position="1"/>
        <end position="30"/>
    </location>
</feature>
<keyword evidence="8" id="KW-1185">Reference proteome</keyword>
<keyword evidence="3" id="KW-0804">Transcription</keyword>
<dbReference type="InterPro" id="IPR036390">
    <property type="entry name" value="WH_DNA-bd_sf"/>
</dbReference>
<dbReference type="EMBL" id="RSAA01000002">
    <property type="protein sequence ID" value="RRO19880.1"/>
    <property type="molecule type" value="Genomic_DNA"/>
</dbReference>
<dbReference type="InterPro" id="IPR029016">
    <property type="entry name" value="GAF-like_dom_sf"/>
</dbReference>
<dbReference type="Pfam" id="PF01614">
    <property type="entry name" value="IclR_C"/>
    <property type="match status" value="1"/>
</dbReference>
<dbReference type="SUPFAM" id="SSF46785">
    <property type="entry name" value="Winged helix' DNA-binding domain"/>
    <property type="match status" value="1"/>
</dbReference>
<gene>
    <name evidence="7" type="ORF">EIL87_02530</name>
</gene>
<feature type="compositionally biased region" description="Basic and acidic residues" evidence="4">
    <location>
        <begin position="1"/>
        <end position="25"/>
    </location>
</feature>
<dbReference type="Gene3D" id="3.30.450.40">
    <property type="match status" value="1"/>
</dbReference>
<keyword evidence="2" id="KW-0238">DNA-binding</keyword>
<dbReference type="AlphaFoldDB" id="A0A426K3D4"/>
<dbReference type="SMART" id="SM00346">
    <property type="entry name" value="HTH_ICLR"/>
    <property type="match status" value="1"/>
</dbReference>